<dbReference type="Proteomes" id="UP000647017">
    <property type="component" value="Unassembled WGS sequence"/>
</dbReference>
<dbReference type="InterPro" id="IPR000182">
    <property type="entry name" value="GNAT_dom"/>
</dbReference>
<evidence type="ECO:0000313" key="5">
    <source>
        <dbReference type="Proteomes" id="UP000647017"/>
    </source>
</evidence>
<evidence type="ECO:0000256" key="1">
    <source>
        <dbReference type="ARBA" id="ARBA00022679"/>
    </source>
</evidence>
<dbReference type="InterPro" id="IPR016181">
    <property type="entry name" value="Acyl_CoA_acyltransferase"/>
</dbReference>
<name>A0ABQ4I0F9_9ACTN</name>
<dbReference type="CDD" id="cd04301">
    <property type="entry name" value="NAT_SF"/>
    <property type="match status" value="1"/>
</dbReference>
<evidence type="ECO:0000313" key="4">
    <source>
        <dbReference type="EMBL" id="GIJ11404.1"/>
    </source>
</evidence>
<protein>
    <submittedName>
        <fullName evidence="4">N-acetyltransferase</fullName>
    </submittedName>
</protein>
<keyword evidence="1" id="KW-0808">Transferase</keyword>
<dbReference type="SUPFAM" id="SSF55729">
    <property type="entry name" value="Acyl-CoA N-acyltransferases (Nat)"/>
    <property type="match status" value="1"/>
</dbReference>
<dbReference type="Pfam" id="PF00583">
    <property type="entry name" value="Acetyltransf_1"/>
    <property type="match status" value="1"/>
</dbReference>
<sequence length="169" mass="18777">MTVTLRVATADDLLAVGQLHQRSRVAAYSSFLPPEALADPTPEAMGRYWAERWVWERADHVMTVAERDGVLAGFSYFGPDDAGDPATGLLNAIHLEPTERGRGVGRALMVDALAGMRARGWRRGVLWVLRDNTHARHFYERGGWSPTGHTRDDTIGTTPTPQLRYARPL</sequence>
<keyword evidence="2" id="KW-0012">Acyltransferase</keyword>
<keyword evidence="5" id="KW-1185">Reference proteome</keyword>
<dbReference type="InterPro" id="IPR050832">
    <property type="entry name" value="Bact_Acetyltransf"/>
</dbReference>
<feature type="domain" description="N-acetyltransferase" evidence="3">
    <location>
        <begin position="3"/>
        <end position="169"/>
    </location>
</feature>
<organism evidence="4 5">
    <name type="scientific">Micromonospora andamanensis</name>
    <dbReference type="NCBI Taxonomy" id="1287068"/>
    <lineage>
        <taxon>Bacteria</taxon>
        <taxon>Bacillati</taxon>
        <taxon>Actinomycetota</taxon>
        <taxon>Actinomycetes</taxon>
        <taxon>Micromonosporales</taxon>
        <taxon>Micromonosporaceae</taxon>
        <taxon>Micromonospora</taxon>
    </lineage>
</organism>
<dbReference type="PROSITE" id="PS51186">
    <property type="entry name" value="GNAT"/>
    <property type="match status" value="1"/>
</dbReference>
<dbReference type="PANTHER" id="PTHR43877">
    <property type="entry name" value="AMINOALKYLPHOSPHONATE N-ACETYLTRANSFERASE-RELATED-RELATED"/>
    <property type="match status" value="1"/>
</dbReference>
<dbReference type="Gene3D" id="3.40.630.30">
    <property type="match status" value="1"/>
</dbReference>
<dbReference type="RefSeq" id="WP_204011364.1">
    <property type="nucleotide sequence ID" value="NZ_BOOZ01000030.1"/>
</dbReference>
<gene>
    <name evidence="4" type="ORF">Van01_46180</name>
</gene>
<evidence type="ECO:0000259" key="3">
    <source>
        <dbReference type="PROSITE" id="PS51186"/>
    </source>
</evidence>
<dbReference type="PANTHER" id="PTHR43877:SF1">
    <property type="entry name" value="ACETYLTRANSFERASE"/>
    <property type="match status" value="1"/>
</dbReference>
<accession>A0ABQ4I0F9</accession>
<reference evidence="4 5" key="1">
    <citation type="submission" date="2021-01" db="EMBL/GenBank/DDBJ databases">
        <title>Whole genome shotgun sequence of Verrucosispora andamanensis NBRC 109075.</title>
        <authorList>
            <person name="Komaki H."/>
            <person name="Tamura T."/>
        </authorList>
    </citation>
    <scope>NUCLEOTIDE SEQUENCE [LARGE SCALE GENOMIC DNA]</scope>
    <source>
        <strain evidence="4 5">NBRC 109075</strain>
    </source>
</reference>
<dbReference type="EMBL" id="BOOZ01000030">
    <property type="protein sequence ID" value="GIJ11404.1"/>
    <property type="molecule type" value="Genomic_DNA"/>
</dbReference>
<comment type="caution">
    <text evidence="4">The sequence shown here is derived from an EMBL/GenBank/DDBJ whole genome shotgun (WGS) entry which is preliminary data.</text>
</comment>
<evidence type="ECO:0000256" key="2">
    <source>
        <dbReference type="ARBA" id="ARBA00023315"/>
    </source>
</evidence>
<proteinExistence type="predicted"/>